<dbReference type="OrthoDB" id="9801938at2"/>
<feature type="binding site" evidence="4">
    <location>
        <begin position="8"/>
        <end position="12"/>
    </location>
    <ligand>
        <name>ATP</name>
        <dbReference type="ChEBI" id="CHEBI:30616"/>
    </ligand>
</feature>
<dbReference type="GO" id="GO:0030272">
    <property type="term" value="F:5-formyltetrahydrofolate cyclo-ligase activity"/>
    <property type="evidence" value="ECO:0007669"/>
    <property type="project" value="UniProtKB-EC"/>
</dbReference>
<dbReference type="GO" id="GO:0035999">
    <property type="term" value="P:tetrahydrofolate interconversion"/>
    <property type="evidence" value="ECO:0007669"/>
    <property type="project" value="TreeGrafter"/>
</dbReference>
<dbReference type="EC" id="6.3.3.2" evidence="5"/>
<feature type="binding site" evidence="4">
    <location>
        <begin position="139"/>
        <end position="147"/>
    </location>
    <ligand>
        <name>ATP</name>
        <dbReference type="ChEBI" id="CHEBI:30616"/>
    </ligand>
</feature>
<dbReference type="AlphaFoldDB" id="A0A2U8DFA8"/>
<keyword evidence="5" id="KW-0460">Magnesium</keyword>
<dbReference type="NCBIfam" id="TIGR02727">
    <property type="entry name" value="MTHFS_bact"/>
    <property type="match status" value="1"/>
</dbReference>
<dbReference type="Gene3D" id="3.40.50.10420">
    <property type="entry name" value="NagB/RpiA/CoA transferase-like"/>
    <property type="match status" value="1"/>
</dbReference>
<feature type="binding site" evidence="4">
    <location>
        <position position="59"/>
    </location>
    <ligand>
        <name>substrate</name>
    </ligand>
</feature>
<dbReference type="InterPro" id="IPR024185">
    <property type="entry name" value="FTHF_cligase-like_sf"/>
</dbReference>
<dbReference type="Pfam" id="PF01812">
    <property type="entry name" value="5-FTHF_cyc-lig"/>
    <property type="match status" value="1"/>
</dbReference>
<protein>
    <recommendedName>
        <fullName evidence="5">5-formyltetrahydrofolate cyclo-ligase</fullName>
        <ecNumber evidence="5">6.3.3.2</ecNumber>
    </recommendedName>
</protein>
<keyword evidence="3 4" id="KW-0067">ATP-binding</keyword>
<evidence type="ECO:0000256" key="3">
    <source>
        <dbReference type="ARBA" id="ARBA00022840"/>
    </source>
</evidence>
<dbReference type="GO" id="GO:0005524">
    <property type="term" value="F:ATP binding"/>
    <property type="evidence" value="ECO:0007669"/>
    <property type="project" value="UniProtKB-KW"/>
</dbReference>
<dbReference type="GO" id="GO:0009396">
    <property type="term" value="P:folic acid-containing compound biosynthetic process"/>
    <property type="evidence" value="ECO:0007669"/>
    <property type="project" value="TreeGrafter"/>
</dbReference>
<feature type="binding site" evidence="4">
    <location>
        <position position="54"/>
    </location>
    <ligand>
        <name>substrate</name>
    </ligand>
</feature>
<dbReference type="EMBL" id="CP029161">
    <property type="protein sequence ID" value="AWH90387.1"/>
    <property type="molecule type" value="Genomic_DNA"/>
</dbReference>
<evidence type="ECO:0000256" key="2">
    <source>
        <dbReference type="ARBA" id="ARBA00022741"/>
    </source>
</evidence>
<evidence type="ECO:0000313" key="6">
    <source>
        <dbReference type="EMBL" id="AWH90387.1"/>
    </source>
</evidence>
<dbReference type="GO" id="GO:0046872">
    <property type="term" value="F:metal ion binding"/>
    <property type="evidence" value="ECO:0007669"/>
    <property type="project" value="UniProtKB-KW"/>
</dbReference>
<evidence type="ECO:0000256" key="1">
    <source>
        <dbReference type="ARBA" id="ARBA00010638"/>
    </source>
</evidence>
<comment type="cofactor">
    <cofactor evidence="5">
        <name>Mg(2+)</name>
        <dbReference type="ChEBI" id="CHEBI:18420"/>
    </cofactor>
</comment>
<reference evidence="6 7" key="1">
    <citation type="submission" date="2018-04" db="EMBL/GenBank/DDBJ databases">
        <title>Genome sequence of Buchnera aphidicola from Melaphis sacchari.</title>
        <authorList>
            <person name="Geib S.M."/>
            <person name="Palmer N.A."/>
            <person name="Sattler S.E."/>
            <person name="Sarath G."/>
        </authorList>
    </citation>
    <scope>NUCLEOTIDE SEQUENCE [LARGE SCALE GENOMIC DNA]</scope>
    <source>
        <strain evidence="6 7">LSU</strain>
    </source>
</reference>
<dbReference type="SUPFAM" id="SSF100950">
    <property type="entry name" value="NagB/RpiA/CoA transferase-like"/>
    <property type="match status" value="1"/>
</dbReference>
<dbReference type="PANTHER" id="PTHR23407">
    <property type="entry name" value="ATPASE INHIBITOR/5-FORMYLTETRAHYDROFOLATE CYCLO-LIGASE"/>
    <property type="match status" value="1"/>
</dbReference>
<sequence>MKKILQSRKKIRSDIRILRRSLSFFEKINAANKIVQTSWDFKIFHIAKNIGCFLSFDSEIDTYPLIKKLWLNKKNVFVPVIRSFSKKKIFFVPFTSQSILHPNKYNILEPYFDDKDIISELYLDIVIVPLVGFDLKGFRLGMGGGFYDNFLRNWKLKKIIPIGYAYDFQLIKSYMIEESWDISLPIVLTPKKIYFFSKF</sequence>
<comment type="similarity">
    <text evidence="1 5">Belongs to the 5-formyltetrahydrofolate cyclo-ligase family.</text>
</comment>
<dbReference type="Proteomes" id="UP000244884">
    <property type="component" value="Chromosome"/>
</dbReference>
<keyword evidence="6" id="KW-0436">Ligase</keyword>
<name>A0A2U8DFA8_9GAMM</name>
<comment type="catalytic activity">
    <reaction evidence="5">
        <text>(6S)-5-formyl-5,6,7,8-tetrahydrofolate + ATP = (6R)-5,10-methenyltetrahydrofolate + ADP + phosphate</text>
        <dbReference type="Rhea" id="RHEA:10488"/>
        <dbReference type="ChEBI" id="CHEBI:30616"/>
        <dbReference type="ChEBI" id="CHEBI:43474"/>
        <dbReference type="ChEBI" id="CHEBI:57455"/>
        <dbReference type="ChEBI" id="CHEBI:57457"/>
        <dbReference type="ChEBI" id="CHEBI:456216"/>
        <dbReference type="EC" id="6.3.3.2"/>
    </reaction>
</comment>
<evidence type="ECO:0000313" key="7">
    <source>
        <dbReference type="Proteomes" id="UP000244884"/>
    </source>
</evidence>
<dbReference type="RefSeq" id="WP_158341158.1">
    <property type="nucleotide sequence ID" value="NZ_CP029161.1"/>
</dbReference>
<gene>
    <name evidence="6" type="ORF">DD681_00990</name>
</gene>
<keyword evidence="5" id="KW-0479">Metal-binding</keyword>
<evidence type="ECO:0000256" key="5">
    <source>
        <dbReference type="RuleBase" id="RU361279"/>
    </source>
</evidence>
<organism evidence="6 7">
    <name type="scientific">Buchnera aphidicola</name>
    <name type="common">Melanaphis sacchari</name>
    <dbReference type="NCBI Taxonomy" id="2173854"/>
    <lineage>
        <taxon>Bacteria</taxon>
        <taxon>Pseudomonadati</taxon>
        <taxon>Pseudomonadota</taxon>
        <taxon>Gammaproteobacteria</taxon>
        <taxon>Enterobacterales</taxon>
        <taxon>Erwiniaceae</taxon>
        <taxon>Buchnera</taxon>
    </lineage>
</organism>
<dbReference type="InterPro" id="IPR002698">
    <property type="entry name" value="FTHF_cligase"/>
</dbReference>
<dbReference type="PIRSF" id="PIRSF006806">
    <property type="entry name" value="FTHF_cligase"/>
    <property type="match status" value="1"/>
</dbReference>
<proteinExistence type="inferred from homology"/>
<evidence type="ECO:0000256" key="4">
    <source>
        <dbReference type="PIRSR" id="PIRSR006806-1"/>
    </source>
</evidence>
<accession>A0A2U8DFA8</accession>
<dbReference type="InterPro" id="IPR037171">
    <property type="entry name" value="NagB/RpiA_transferase-like"/>
</dbReference>
<keyword evidence="2 4" id="KW-0547">Nucleotide-binding</keyword>
<dbReference type="PANTHER" id="PTHR23407:SF1">
    <property type="entry name" value="5-FORMYLTETRAHYDROFOLATE CYCLO-LIGASE"/>
    <property type="match status" value="1"/>
</dbReference>